<comment type="caution">
    <text evidence="10">The sequence shown here is derived from an EMBL/GenBank/DDBJ whole genome shotgun (WGS) entry which is preliminary data.</text>
</comment>
<keyword evidence="3" id="KW-0328">Glycosyltransferase</keyword>
<reference evidence="10 11" key="1">
    <citation type="journal article" date="2018" name="Sci. Rep.">
        <title>Comparative analysis of the Pocillopora damicornis genome highlights role of immune system in coral evolution.</title>
        <authorList>
            <person name="Cunning R."/>
            <person name="Bay R.A."/>
            <person name="Gillette P."/>
            <person name="Baker A.C."/>
            <person name="Traylor-Knowles N."/>
        </authorList>
    </citation>
    <scope>NUCLEOTIDE SEQUENCE [LARGE SCALE GENOMIC DNA]</scope>
    <source>
        <strain evidence="10">RSMAS</strain>
        <tissue evidence="10">Whole animal</tissue>
    </source>
</reference>
<dbReference type="Proteomes" id="UP000275408">
    <property type="component" value="Unassembled WGS sequence"/>
</dbReference>
<dbReference type="AlphaFoldDB" id="A0A3M6TU96"/>
<feature type="transmembrane region" description="Helical" evidence="9">
    <location>
        <begin position="309"/>
        <end position="332"/>
    </location>
</feature>
<protein>
    <recommendedName>
        <fullName evidence="12">C-mannosyltransferase DPY19L1</fullName>
    </recommendedName>
</protein>
<proteinExistence type="inferred from homology"/>
<feature type="transmembrane region" description="Helical" evidence="9">
    <location>
        <begin position="270"/>
        <end position="289"/>
    </location>
</feature>
<dbReference type="OrthoDB" id="6019623at2759"/>
<keyword evidence="7 9" id="KW-0472">Membrane</keyword>
<evidence type="ECO:0000256" key="4">
    <source>
        <dbReference type="ARBA" id="ARBA00022679"/>
    </source>
</evidence>
<dbReference type="EMBL" id="RCHS01002935">
    <property type="protein sequence ID" value="RMX44858.1"/>
    <property type="molecule type" value="Genomic_DNA"/>
</dbReference>
<sequence length="714" mass="81314">NGNKYKTKENKIGWFHYGTKLLKYQTLCSSHPPFCRIVSHQLYLHHIRKYPVIAADCDTQQKTNARQKNNMTTKKKKQASSQQSQKSGSGSTAQPKTHGRFKMKPKQRDQNAKYSSPYHVSRMFENERFFSHLSALERELSFRTEMGLYYSYYKTIVEAPTFLDGVYSVMNCNVTEYPDTINTLKRFNLYPEVVLGFAFRMYDWLTASFNIHTKTCYTVNRGYNQPPVQSCEGMGELSFFYVYAIFYLSGLMISMFFLLCFYLRSPKADWRHLSLVAITTSLFMIPWQFAQFALLTQTCALFGLYFLKFITSCKLCIVLYGLLVGHLLNFVIQFGNSMLLSSFFLSALITTLIIANLEPFIYQLPHQLVIWAAQAVIFLTGSVGIKIAIAKILGIADDAHITSILRSKFSSFRNFDTALYTCAPEFDFLDPENPTKLTKTLLLPAAIVSFTAILLKILKNEWNTLMATKDKKENAKMSDPESDEEETDDFKKGVNLKPHAEHLYHVLQSLAFVAMAIIIMRLKLFGTPALCVMASLLASRQLFGFICDKQKHQAAVVVLIAAMSVQGIMNLQTQFATQGEYNNPEQEALVEWINTRTPKTAVFAGAMPTMATVKLCTGRAIVNHPHYEDVGISRKPPTVVWQTLNSMKVTHVVVDIQWCRGRPKAGCGMVDIWDLEDEENRSRPSCCSVLMDNPAPFKKAFSNDKYNVFQLHHR</sequence>
<evidence type="ECO:0008006" key="12">
    <source>
        <dbReference type="Google" id="ProtNLM"/>
    </source>
</evidence>
<dbReference type="STRING" id="46731.A0A3M6TU96"/>
<gene>
    <name evidence="10" type="ORF">pdam_00020314</name>
</gene>
<evidence type="ECO:0000256" key="9">
    <source>
        <dbReference type="SAM" id="Phobius"/>
    </source>
</evidence>
<keyword evidence="6 9" id="KW-1133">Transmembrane helix</keyword>
<dbReference type="GO" id="GO:0005637">
    <property type="term" value="C:nuclear inner membrane"/>
    <property type="evidence" value="ECO:0007669"/>
    <property type="project" value="TreeGrafter"/>
</dbReference>
<evidence type="ECO:0000313" key="11">
    <source>
        <dbReference type="Proteomes" id="UP000275408"/>
    </source>
</evidence>
<name>A0A3M6TU96_POCDA</name>
<dbReference type="CDD" id="cd20177">
    <property type="entry name" value="Dpy19"/>
    <property type="match status" value="1"/>
</dbReference>
<comment type="subcellular location">
    <subcellularLocation>
        <location evidence="1">Membrane</location>
        <topology evidence="1">Multi-pass membrane protein</topology>
    </subcellularLocation>
</comment>
<feature type="transmembrane region" description="Helical" evidence="9">
    <location>
        <begin position="240"/>
        <end position="263"/>
    </location>
</feature>
<keyword evidence="5 9" id="KW-0812">Transmembrane</keyword>
<feature type="region of interest" description="Disordered" evidence="8">
    <location>
        <begin position="64"/>
        <end position="112"/>
    </location>
</feature>
<evidence type="ECO:0000256" key="6">
    <source>
        <dbReference type="ARBA" id="ARBA00022989"/>
    </source>
</evidence>
<keyword evidence="11" id="KW-1185">Reference proteome</keyword>
<evidence type="ECO:0000256" key="1">
    <source>
        <dbReference type="ARBA" id="ARBA00004141"/>
    </source>
</evidence>
<feature type="compositionally biased region" description="Low complexity" evidence="8">
    <location>
        <begin position="79"/>
        <end position="94"/>
    </location>
</feature>
<dbReference type="InterPro" id="IPR018732">
    <property type="entry name" value="Dpy-19/Dpy-19-like"/>
</dbReference>
<feature type="region of interest" description="Disordered" evidence="8">
    <location>
        <begin position="471"/>
        <end position="490"/>
    </location>
</feature>
<feature type="transmembrane region" description="Helical" evidence="9">
    <location>
        <begin position="503"/>
        <end position="522"/>
    </location>
</feature>
<evidence type="ECO:0000256" key="8">
    <source>
        <dbReference type="SAM" id="MobiDB-lite"/>
    </source>
</evidence>
<feature type="transmembrane region" description="Helical" evidence="9">
    <location>
        <begin position="339"/>
        <end position="362"/>
    </location>
</feature>
<dbReference type="Pfam" id="PF10034">
    <property type="entry name" value="Dpy19"/>
    <property type="match status" value="1"/>
</dbReference>
<comment type="similarity">
    <text evidence="2">Belongs to the dpy-19 family.</text>
</comment>
<dbReference type="GO" id="GO:0000030">
    <property type="term" value="F:mannosyltransferase activity"/>
    <property type="evidence" value="ECO:0007669"/>
    <property type="project" value="InterPro"/>
</dbReference>
<feature type="non-terminal residue" evidence="10">
    <location>
        <position position="1"/>
    </location>
</feature>
<evidence type="ECO:0000313" key="10">
    <source>
        <dbReference type="EMBL" id="RMX44858.1"/>
    </source>
</evidence>
<dbReference type="PANTHER" id="PTHR31488:SF1">
    <property type="entry name" value="C-MANNOSYLTRANSFERASE DPY19L1"/>
    <property type="match status" value="1"/>
</dbReference>
<accession>A0A3M6TU96</accession>
<evidence type="ECO:0000256" key="5">
    <source>
        <dbReference type="ARBA" id="ARBA00022692"/>
    </source>
</evidence>
<feature type="transmembrane region" description="Helical" evidence="9">
    <location>
        <begin position="441"/>
        <end position="458"/>
    </location>
</feature>
<evidence type="ECO:0000256" key="2">
    <source>
        <dbReference type="ARBA" id="ARBA00008744"/>
    </source>
</evidence>
<keyword evidence="4" id="KW-0808">Transferase</keyword>
<evidence type="ECO:0000256" key="7">
    <source>
        <dbReference type="ARBA" id="ARBA00023136"/>
    </source>
</evidence>
<dbReference type="PANTHER" id="PTHR31488">
    <property type="entry name" value="DPY-19-LIKE 1, LIKE (H. SAPIENS)"/>
    <property type="match status" value="1"/>
</dbReference>
<dbReference type="InterPro" id="IPR047462">
    <property type="entry name" value="Dpy19"/>
</dbReference>
<feature type="transmembrane region" description="Helical" evidence="9">
    <location>
        <begin position="368"/>
        <end position="389"/>
    </location>
</feature>
<organism evidence="10 11">
    <name type="scientific">Pocillopora damicornis</name>
    <name type="common">Cauliflower coral</name>
    <name type="synonym">Millepora damicornis</name>
    <dbReference type="NCBI Taxonomy" id="46731"/>
    <lineage>
        <taxon>Eukaryota</taxon>
        <taxon>Metazoa</taxon>
        <taxon>Cnidaria</taxon>
        <taxon>Anthozoa</taxon>
        <taxon>Hexacorallia</taxon>
        <taxon>Scleractinia</taxon>
        <taxon>Astrocoeniina</taxon>
        <taxon>Pocilloporidae</taxon>
        <taxon>Pocillopora</taxon>
    </lineage>
</organism>
<evidence type="ECO:0000256" key="3">
    <source>
        <dbReference type="ARBA" id="ARBA00022676"/>
    </source>
</evidence>